<organism evidence="9 10">
    <name type="scientific">Nocardioides aestuarii</name>
    <dbReference type="NCBI Taxonomy" id="252231"/>
    <lineage>
        <taxon>Bacteria</taxon>
        <taxon>Bacillati</taxon>
        <taxon>Actinomycetota</taxon>
        <taxon>Actinomycetes</taxon>
        <taxon>Propionibacteriales</taxon>
        <taxon>Nocardioidaceae</taxon>
        <taxon>Nocardioides</taxon>
    </lineage>
</organism>
<dbReference type="InterPro" id="IPR000253">
    <property type="entry name" value="FHA_dom"/>
</dbReference>
<keyword evidence="6" id="KW-0472">Membrane</keyword>
<dbReference type="PROSITE" id="PS50901">
    <property type="entry name" value="FTSK"/>
    <property type="match status" value="2"/>
</dbReference>
<keyword evidence="3 4" id="KW-0067">ATP-binding</keyword>
<dbReference type="Gene3D" id="3.40.50.300">
    <property type="entry name" value="P-loop containing nucleotide triphosphate hydrolases"/>
    <property type="match status" value="4"/>
</dbReference>
<keyword evidence="1" id="KW-0597">Phosphoprotein</keyword>
<dbReference type="InterPro" id="IPR008984">
    <property type="entry name" value="SMAD_FHA_dom_sf"/>
</dbReference>
<accession>A0ABW4TPM6</accession>
<dbReference type="PANTHER" id="PTHR22683">
    <property type="entry name" value="SPORULATION PROTEIN RELATED"/>
    <property type="match status" value="1"/>
</dbReference>
<keyword evidence="10" id="KW-1185">Reference proteome</keyword>
<feature type="transmembrane region" description="Helical" evidence="6">
    <location>
        <begin position="231"/>
        <end position="253"/>
    </location>
</feature>
<evidence type="ECO:0000256" key="4">
    <source>
        <dbReference type="PROSITE-ProRule" id="PRU00289"/>
    </source>
</evidence>
<dbReference type="RefSeq" id="WP_343919438.1">
    <property type="nucleotide sequence ID" value="NZ_BAAAJT010000002.1"/>
</dbReference>
<evidence type="ECO:0000256" key="3">
    <source>
        <dbReference type="ARBA" id="ARBA00022840"/>
    </source>
</evidence>
<keyword evidence="6" id="KW-0812">Transmembrane</keyword>
<evidence type="ECO:0000256" key="2">
    <source>
        <dbReference type="ARBA" id="ARBA00022741"/>
    </source>
</evidence>
<dbReference type="InterPro" id="IPR003593">
    <property type="entry name" value="AAA+_ATPase"/>
</dbReference>
<dbReference type="Pfam" id="PF00498">
    <property type="entry name" value="FHA"/>
    <property type="match status" value="1"/>
</dbReference>
<feature type="domain" description="FHA" evidence="7">
    <location>
        <begin position="105"/>
        <end position="157"/>
    </location>
</feature>
<gene>
    <name evidence="9" type="ORF">ACFSDE_13985</name>
</gene>
<dbReference type="Pfam" id="PF01580">
    <property type="entry name" value="FtsK_SpoIIIE"/>
    <property type="match status" value="2"/>
</dbReference>
<evidence type="ECO:0000313" key="10">
    <source>
        <dbReference type="Proteomes" id="UP001597351"/>
    </source>
</evidence>
<feature type="coiled-coil region" evidence="5">
    <location>
        <begin position="268"/>
        <end position="302"/>
    </location>
</feature>
<evidence type="ECO:0000256" key="1">
    <source>
        <dbReference type="ARBA" id="ARBA00022553"/>
    </source>
</evidence>
<dbReference type="SMART" id="SM00382">
    <property type="entry name" value="AAA"/>
    <property type="match status" value="3"/>
</dbReference>
<evidence type="ECO:0000256" key="5">
    <source>
        <dbReference type="SAM" id="Coils"/>
    </source>
</evidence>
<evidence type="ECO:0000256" key="6">
    <source>
        <dbReference type="SAM" id="Phobius"/>
    </source>
</evidence>
<protein>
    <submittedName>
        <fullName evidence="9">FtsK/SpoIIIE domain-containing protein</fullName>
    </submittedName>
</protein>
<dbReference type="PROSITE" id="PS50006">
    <property type="entry name" value="FHA_DOMAIN"/>
    <property type="match status" value="1"/>
</dbReference>
<evidence type="ECO:0000313" key="9">
    <source>
        <dbReference type="EMBL" id="MFD1947905.1"/>
    </source>
</evidence>
<feature type="domain" description="FtsK" evidence="8">
    <location>
        <begin position="961"/>
        <end position="1152"/>
    </location>
</feature>
<dbReference type="SUPFAM" id="SSF52540">
    <property type="entry name" value="P-loop containing nucleoside triphosphate hydrolases"/>
    <property type="match status" value="2"/>
</dbReference>
<name>A0ABW4TPM6_9ACTN</name>
<dbReference type="InterPro" id="IPR002543">
    <property type="entry name" value="FtsK_dom"/>
</dbReference>
<keyword evidence="2 4" id="KW-0547">Nucleotide-binding</keyword>
<evidence type="ECO:0000259" key="8">
    <source>
        <dbReference type="PROSITE" id="PS50901"/>
    </source>
</evidence>
<sequence length="1440" mass="152431">MRITVTVEGPRGSTDVLVDCDDALAGEELVGRLAAQGHAAGAVSVPPKHGVDLPRSAAGPVGELGLRDGVRVGVDGVDTAAPPLPTAGLQLHVVGGPDAGRVFGLPIGVHEAGRSGVLSWNDHSLSRRHLRIAVTADSVQVTDLGSSNGSRLEGEELTAHEAAEWAVGEVLSAGDSQLVLRQATDAHATVEPAEPGWLNFLRPPRILPFHAAPTVEVPTAPQKQKARKFPVVAMVIPLILGCVMAYFMSPYFLIMATMSPIMMGANYITDKRGSAKDYREALEQYEADLAAAQQALDDALRSESQRLRDELPDPAATLVTGLLPGQRLWERRRHDDDAFHIRFGTSEVPSTVQVTGAEDGSDHRLHAIPVGVSITDSRVVGIAGPDDRVDASLRWVIAQLATYHAPRDLSMSFVSSRGGPEWNWLRWLPHLRPDTTEACLALVGNDPETVTAQVANLTAMVKARQEMGREDSRLRAESFAPHVVFVHGFRELRGTIGLTQVLEDGPAVGIYAVCTGDDVRSLPERATATVSVDAAQPSYAALRRTGHAPLPEVLLDGVTADWCDQLARELSPLRDVGAAGAGGESLPDSARLLEVIGLEPPTGEAVRGRWRAQPRSTTMTLGVGLQGPFALDLAGDGPHGLIAGMTGSGKTELLQTMIASLAIANRPDHLNFVLIDYKGNAAFKDCIHLPHTVGNVTNLDKHLVERALASLNAELKWRQRFLDEAKVKDVEDYQLLQAKEPHRPPLPRLLLVIDEFAQLVKDLPEFVTGLVSIAQLGRSLGIHLLLATQRPSGSVSPEIRANTNMRIALRVADTADSTDVLQSPESARIPKSSPGRGYARLGAGALLAFQAGRVGGRRPGVVATDVAPPFLAPVSWTSLGYQPPAPPKRGGGDEVADTDLAALVQAAVEAAEADGIGEQRSPWLEALPEHLLWDEVVSGKAVRGVVPPLPYGRRDLPEDQAQEVAALDLDADGHLLVFGSAKSGRSQVLRTVAASIARLTDASDVHVYGLDCGNGALNPLGSLPHCGAVVNRTETERAARLLARITGEMDRRQGLLAGAGYADVREQRAGAASPGDALPHLVLMLDRWEGFVPTLGESDEIMNAVLRILREGASVGVHAIITGDRSMANNSRIVSTTENKLTLRFADKTDYGLVNLPPRQMPDRIAAGRGFAAGMLETQVALLAGDDSGQAQAAFLQALAEESKASSSEDVRPFRVDVLPQRAGLELAMGLRRTPPEAPVLAVGVGGDELALLEADLHAPAFIVAGPNRSGRSSVLAAAARGFVETGGQVLAVAPRPGAVRELEGAPGVLGVVTEATATAEVYEALLEGATGPVLLVVDDGEVLKDSGANDFYGVVAKGQRAGVFLLLGGHRDGLCAGFSGWQVDARKCRQGLLLSPQELGDGDLIGTRVSRQVIGKPTQAGTGWLHLGDGQLRQVATLL</sequence>
<dbReference type="CDD" id="cd01127">
    <property type="entry name" value="TrwB_TraG_TraD_VirD4"/>
    <property type="match status" value="1"/>
</dbReference>
<dbReference type="SUPFAM" id="SSF49879">
    <property type="entry name" value="SMAD/FHA domain"/>
    <property type="match status" value="1"/>
</dbReference>
<dbReference type="InterPro" id="IPR027417">
    <property type="entry name" value="P-loop_NTPase"/>
</dbReference>
<dbReference type="PANTHER" id="PTHR22683:SF1">
    <property type="entry name" value="TYPE VII SECRETION SYSTEM PROTEIN ESSC"/>
    <property type="match status" value="1"/>
</dbReference>
<proteinExistence type="predicted"/>
<feature type="domain" description="FtsK" evidence="8">
    <location>
        <begin position="626"/>
        <end position="818"/>
    </location>
</feature>
<comment type="caution">
    <text evidence="9">The sequence shown here is derived from an EMBL/GenBank/DDBJ whole genome shotgun (WGS) entry which is preliminary data.</text>
</comment>
<keyword evidence="5" id="KW-0175">Coiled coil</keyword>
<feature type="binding site" evidence="4">
    <location>
        <begin position="979"/>
        <end position="986"/>
    </location>
    <ligand>
        <name>ATP</name>
        <dbReference type="ChEBI" id="CHEBI:30616"/>
    </ligand>
</feature>
<dbReference type="InterPro" id="IPR050206">
    <property type="entry name" value="FtsK/SpoIIIE/SftA"/>
</dbReference>
<evidence type="ECO:0000259" key="7">
    <source>
        <dbReference type="PROSITE" id="PS50006"/>
    </source>
</evidence>
<dbReference type="EMBL" id="JBHUGD010000003">
    <property type="protein sequence ID" value="MFD1947905.1"/>
    <property type="molecule type" value="Genomic_DNA"/>
</dbReference>
<reference evidence="10" key="1">
    <citation type="journal article" date="2019" name="Int. J. Syst. Evol. Microbiol.">
        <title>The Global Catalogue of Microorganisms (GCM) 10K type strain sequencing project: providing services to taxonomists for standard genome sequencing and annotation.</title>
        <authorList>
            <consortium name="The Broad Institute Genomics Platform"/>
            <consortium name="The Broad Institute Genome Sequencing Center for Infectious Disease"/>
            <person name="Wu L."/>
            <person name="Ma J."/>
        </authorList>
    </citation>
    <scope>NUCLEOTIDE SEQUENCE [LARGE SCALE GENOMIC DNA]</scope>
    <source>
        <strain evidence="10">CGMCC 1.12477</strain>
    </source>
</reference>
<dbReference type="Proteomes" id="UP001597351">
    <property type="component" value="Unassembled WGS sequence"/>
</dbReference>
<dbReference type="CDD" id="cd00060">
    <property type="entry name" value="FHA"/>
    <property type="match status" value="1"/>
</dbReference>
<keyword evidence="6" id="KW-1133">Transmembrane helix</keyword>
<dbReference type="Gene3D" id="2.60.200.20">
    <property type="match status" value="1"/>
</dbReference>
<feature type="binding site" evidence="4">
    <location>
        <begin position="644"/>
        <end position="651"/>
    </location>
    <ligand>
        <name>ATP</name>
        <dbReference type="ChEBI" id="CHEBI:30616"/>
    </ligand>
</feature>